<evidence type="ECO:0000313" key="4">
    <source>
        <dbReference type="Proteomes" id="UP000472270"/>
    </source>
</evidence>
<protein>
    <submittedName>
        <fullName evidence="3">MutS homolog 4</fullName>
    </submittedName>
</protein>
<name>A0A673HUT3_9TELE</name>
<dbReference type="Pfam" id="PF05190">
    <property type="entry name" value="MutS_IV"/>
    <property type="match status" value="1"/>
</dbReference>
<evidence type="ECO:0000313" key="3">
    <source>
        <dbReference type="Ensembl" id="ENSSRHP00000030285.1"/>
    </source>
</evidence>
<dbReference type="SUPFAM" id="SSF48334">
    <property type="entry name" value="DNA repair protein MutS, domain III"/>
    <property type="match status" value="1"/>
</dbReference>
<dbReference type="Proteomes" id="UP000472270">
    <property type="component" value="Unassembled WGS sequence"/>
</dbReference>
<accession>A0A673HUT3</accession>
<reference evidence="3" key="2">
    <citation type="submission" date="2025-09" db="UniProtKB">
        <authorList>
            <consortium name="Ensembl"/>
        </authorList>
    </citation>
    <scope>IDENTIFICATION</scope>
</reference>
<dbReference type="PANTHER" id="PTHR11361">
    <property type="entry name" value="DNA MISMATCH REPAIR PROTEIN MUTS FAMILY MEMBER"/>
    <property type="match status" value="1"/>
</dbReference>
<proteinExistence type="inferred from homology"/>
<dbReference type="Ensembl" id="ENSSRHT00000031174.1">
    <property type="protein sequence ID" value="ENSSRHP00000030285.1"/>
    <property type="gene ID" value="ENSSRHG00000015712.1"/>
</dbReference>
<keyword evidence="4" id="KW-1185">Reference proteome</keyword>
<feature type="domain" description="DNA mismatch repair protein MutS clamp" evidence="2">
    <location>
        <begin position="19"/>
        <end position="106"/>
    </location>
</feature>
<dbReference type="AlphaFoldDB" id="A0A673HUT3"/>
<sequence>MKGSLTMRTQKCYAVRPNVSEFLDIARRAYTEVVDDIAGLVAQLGEKYSLPLRTSFSNTRGFFIQMKLEGGVLPGGKLPEDFIKKNNYGFTTVDLMKMNDHCEEALKDIFHMSYVVVSRLMSDVCEHIHCLYKLSDAVSMLDMLLSLAHACTVSDYGNV</sequence>
<comment type="similarity">
    <text evidence="1">Belongs to the DNA mismatch repair MutS family.</text>
</comment>
<dbReference type="Gene3D" id="1.10.1420.10">
    <property type="match status" value="2"/>
</dbReference>
<dbReference type="GO" id="GO:0006298">
    <property type="term" value="P:mismatch repair"/>
    <property type="evidence" value="ECO:0007669"/>
    <property type="project" value="InterPro"/>
</dbReference>
<dbReference type="GO" id="GO:0005634">
    <property type="term" value="C:nucleus"/>
    <property type="evidence" value="ECO:0007669"/>
    <property type="project" value="TreeGrafter"/>
</dbReference>
<dbReference type="PANTHER" id="PTHR11361:SF21">
    <property type="entry name" value="MUTS PROTEIN HOMOLOG 4"/>
    <property type="match status" value="1"/>
</dbReference>
<dbReference type="InterPro" id="IPR036187">
    <property type="entry name" value="DNA_mismatch_repair_MutS_sf"/>
</dbReference>
<evidence type="ECO:0000256" key="1">
    <source>
        <dbReference type="ARBA" id="ARBA00006271"/>
    </source>
</evidence>
<dbReference type="InterPro" id="IPR007861">
    <property type="entry name" value="DNA_mismatch_repair_MutS_clamp"/>
</dbReference>
<dbReference type="GO" id="GO:0005524">
    <property type="term" value="F:ATP binding"/>
    <property type="evidence" value="ECO:0007669"/>
    <property type="project" value="InterPro"/>
</dbReference>
<organism evidence="3 4">
    <name type="scientific">Sinocyclocheilus rhinocerous</name>
    <dbReference type="NCBI Taxonomy" id="307959"/>
    <lineage>
        <taxon>Eukaryota</taxon>
        <taxon>Metazoa</taxon>
        <taxon>Chordata</taxon>
        <taxon>Craniata</taxon>
        <taxon>Vertebrata</taxon>
        <taxon>Euteleostomi</taxon>
        <taxon>Actinopterygii</taxon>
        <taxon>Neopterygii</taxon>
        <taxon>Teleostei</taxon>
        <taxon>Ostariophysi</taxon>
        <taxon>Cypriniformes</taxon>
        <taxon>Cyprinidae</taxon>
        <taxon>Cyprininae</taxon>
        <taxon>Sinocyclocheilus</taxon>
    </lineage>
</organism>
<dbReference type="InterPro" id="IPR045076">
    <property type="entry name" value="MutS"/>
</dbReference>
<dbReference type="GO" id="GO:0007131">
    <property type="term" value="P:reciprocal meiotic recombination"/>
    <property type="evidence" value="ECO:0007669"/>
    <property type="project" value="TreeGrafter"/>
</dbReference>
<dbReference type="GO" id="GO:0140664">
    <property type="term" value="F:ATP-dependent DNA damage sensor activity"/>
    <property type="evidence" value="ECO:0007669"/>
    <property type="project" value="InterPro"/>
</dbReference>
<reference evidence="3" key="1">
    <citation type="submission" date="2025-08" db="UniProtKB">
        <authorList>
            <consortium name="Ensembl"/>
        </authorList>
    </citation>
    <scope>IDENTIFICATION</scope>
</reference>
<dbReference type="GO" id="GO:0030983">
    <property type="term" value="F:mismatched DNA binding"/>
    <property type="evidence" value="ECO:0007669"/>
    <property type="project" value="InterPro"/>
</dbReference>
<dbReference type="FunFam" id="1.10.1420.10:FF:000056">
    <property type="entry name" value="MutS homolog 4"/>
    <property type="match status" value="1"/>
</dbReference>
<evidence type="ECO:0000259" key="2">
    <source>
        <dbReference type="Pfam" id="PF05190"/>
    </source>
</evidence>